<dbReference type="GO" id="GO:1990904">
    <property type="term" value="C:ribonucleoprotein complex"/>
    <property type="evidence" value="ECO:0007669"/>
    <property type="project" value="UniProtKB-KW"/>
</dbReference>
<evidence type="ECO:0000256" key="5">
    <source>
        <dbReference type="ARBA" id="ARBA00023274"/>
    </source>
</evidence>
<feature type="domain" description="S1 motif" evidence="7">
    <location>
        <begin position="18"/>
        <end position="87"/>
    </location>
</feature>
<gene>
    <name evidence="8" type="ORF">SAMN05421852_11317</name>
</gene>
<keyword evidence="2" id="KW-0677">Repeat</keyword>
<dbReference type="NCBIfam" id="NF005208">
    <property type="entry name" value="PRK06676.1"/>
    <property type="match status" value="1"/>
</dbReference>
<dbReference type="STRING" id="46223.SAMN05421852_11317"/>
<dbReference type="GO" id="GO:0003729">
    <property type="term" value="F:mRNA binding"/>
    <property type="evidence" value="ECO:0007669"/>
    <property type="project" value="TreeGrafter"/>
</dbReference>
<keyword evidence="9" id="KW-1185">Reference proteome</keyword>
<dbReference type="Gene3D" id="2.40.50.140">
    <property type="entry name" value="Nucleic acid-binding proteins"/>
    <property type="match status" value="4"/>
</dbReference>
<dbReference type="PANTHER" id="PTHR10724:SF7">
    <property type="entry name" value="SMALL RIBOSOMAL SUBUNIT PROTEIN BS1C"/>
    <property type="match status" value="1"/>
</dbReference>
<evidence type="ECO:0000256" key="4">
    <source>
        <dbReference type="ARBA" id="ARBA00022980"/>
    </source>
</evidence>
<evidence type="ECO:0000259" key="7">
    <source>
        <dbReference type="PROSITE" id="PS50126"/>
    </source>
</evidence>
<dbReference type="InterPro" id="IPR003029">
    <property type="entry name" value="S1_domain"/>
</dbReference>
<sequence>MSEQVKSEMTEAVSLQVGDVVKGKVVKVERNQALVDVGYKSDAILPISEISALHVEQVSDELKVDDEFEVKVIRLEEEGDKVIVSKRAVVAEKAWKELQEKLETGETITATVADVVKGGLVVNVGVRGFIPASHVERHFVEDFSDYKGRELTLKVVELDPEKNKLILSRKLVLEEEEKKKKAERLNQLEPGQIVEGTVQRLTDFGAFVDLGGIDGLVHVSELAWNRVEHPSDVLAEGQTIQVKILKVDRDNERISLSLKETRKGPWEQVADHIKVGDVVTGTVKRLASFGAFVEVYPGVEGLVHISQISRRHIGTPQEVLEEGQEVQVKVLDMQLDQKRISLSMKELEEEPKKEKVEEEKNVATNNSGLNVTLGDMYPELRNLK</sequence>
<dbReference type="PANTHER" id="PTHR10724">
    <property type="entry name" value="30S RIBOSOMAL PROTEIN S1"/>
    <property type="match status" value="1"/>
</dbReference>
<comment type="similarity">
    <text evidence="1">Belongs to the bacterial ribosomal protein bS1 family.</text>
</comment>
<evidence type="ECO:0000256" key="3">
    <source>
        <dbReference type="ARBA" id="ARBA00022884"/>
    </source>
</evidence>
<reference evidence="8 9" key="1">
    <citation type="submission" date="2016-10" db="EMBL/GenBank/DDBJ databases">
        <authorList>
            <person name="de Groot N.N."/>
        </authorList>
    </citation>
    <scope>NUCLEOTIDE SEQUENCE [LARGE SCALE GENOMIC DNA]</scope>
    <source>
        <strain evidence="8 9">DSM 44778</strain>
    </source>
</reference>
<dbReference type="GO" id="GO:0006412">
    <property type="term" value="P:translation"/>
    <property type="evidence" value="ECO:0007669"/>
    <property type="project" value="TreeGrafter"/>
</dbReference>
<evidence type="ECO:0000256" key="1">
    <source>
        <dbReference type="ARBA" id="ARBA00006767"/>
    </source>
</evidence>
<keyword evidence="4 8" id="KW-0689">Ribosomal protein</keyword>
<dbReference type="CDD" id="cd05688">
    <property type="entry name" value="S1_RPS1_repeat_ec3"/>
    <property type="match status" value="1"/>
</dbReference>
<dbReference type="InterPro" id="IPR035104">
    <property type="entry name" value="Ribosomal_protein_S1-like"/>
</dbReference>
<feature type="compositionally biased region" description="Basic and acidic residues" evidence="6">
    <location>
        <begin position="350"/>
        <end position="361"/>
    </location>
</feature>
<dbReference type="SMART" id="SM00316">
    <property type="entry name" value="S1"/>
    <property type="match status" value="4"/>
</dbReference>
<dbReference type="GO" id="GO:0005840">
    <property type="term" value="C:ribosome"/>
    <property type="evidence" value="ECO:0007669"/>
    <property type="project" value="UniProtKB-KW"/>
</dbReference>
<organism evidence="8 9">
    <name type="scientific">Thermoflavimicrobium dichotomicum</name>
    <dbReference type="NCBI Taxonomy" id="46223"/>
    <lineage>
        <taxon>Bacteria</taxon>
        <taxon>Bacillati</taxon>
        <taxon>Bacillota</taxon>
        <taxon>Bacilli</taxon>
        <taxon>Bacillales</taxon>
        <taxon>Thermoactinomycetaceae</taxon>
        <taxon>Thermoflavimicrobium</taxon>
    </lineage>
</organism>
<dbReference type="CDD" id="cd05687">
    <property type="entry name" value="S1_RPS1_repeat_ec1_hs1"/>
    <property type="match status" value="1"/>
</dbReference>
<dbReference type="CDD" id="cd04465">
    <property type="entry name" value="S1_RPS1_repeat_ec2_hs2"/>
    <property type="match status" value="1"/>
</dbReference>
<dbReference type="FunFam" id="2.40.50.140:FF:000114">
    <property type="entry name" value="30S ribosomal protein S1"/>
    <property type="match status" value="1"/>
</dbReference>
<evidence type="ECO:0000256" key="2">
    <source>
        <dbReference type="ARBA" id="ARBA00022737"/>
    </source>
</evidence>
<dbReference type="FunFam" id="2.40.50.140:FF:000039">
    <property type="entry name" value="30S ribosomal protein S1"/>
    <property type="match status" value="1"/>
</dbReference>
<name>A0A1I3SHJ5_9BACL</name>
<feature type="domain" description="S1 motif" evidence="7">
    <location>
        <begin position="105"/>
        <end position="170"/>
    </location>
</feature>
<dbReference type="InterPro" id="IPR012340">
    <property type="entry name" value="NA-bd_OB-fold"/>
</dbReference>
<dbReference type="Proteomes" id="UP000199545">
    <property type="component" value="Unassembled WGS sequence"/>
</dbReference>
<feature type="domain" description="S1 motif" evidence="7">
    <location>
        <begin position="191"/>
        <end position="259"/>
    </location>
</feature>
<accession>A0A1I3SHJ5</accession>
<dbReference type="OrthoDB" id="9804077at2"/>
<dbReference type="RefSeq" id="WP_093230776.1">
    <property type="nucleotide sequence ID" value="NZ_FORR01000013.1"/>
</dbReference>
<feature type="domain" description="S1 motif" evidence="7">
    <location>
        <begin position="276"/>
        <end position="345"/>
    </location>
</feature>
<proteinExistence type="inferred from homology"/>
<dbReference type="Pfam" id="PF00575">
    <property type="entry name" value="S1"/>
    <property type="match status" value="4"/>
</dbReference>
<dbReference type="EMBL" id="FORR01000013">
    <property type="protein sequence ID" value="SFJ57562.1"/>
    <property type="molecule type" value="Genomic_DNA"/>
</dbReference>
<dbReference type="AlphaFoldDB" id="A0A1I3SHJ5"/>
<evidence type="ECO:0000313" key="9">
    <source>
        <dbReference type="Proteomes" id="UP000199545"/>
    </source>
</evidence>
<feature type="region of interest" description="Disordered" evidence="6">
    <location>
        <begin position="348"/>
        <end position="369"/>
    </location>
</feature>
<keyword evidence="3" id="KW-0694">RNA-binding</keyword>
<protein>
    <submittedName>
        <fullName evidence="8">Small subunit ribosomal protein S1</fullName>
    </submittedName>
</protein>
<dbReference type="PRINTS" id="PR00681">
    <property type="entry name" value="RIBOSOMALS1"/>
</dbReference>
<dbReference type="GO" id="GO:0003735">
    <property type="term" value="F:structural constituent of ribosome"/>
    <property type="evidence" value="ECO:0007669"/>
    <property type="project" value="TreeGrafter"/>
</dbReference>
<dbReference type="PROSITE" id="PS50126">
    <property type="entry name" value="S1"/>
    <property type="match status" value="4"/>
</dbReference>
<keyword evidence="5" id="KW-0687">Ribonucleoprotein</keyword>
<dbReference type="InterPro" id="IPR050437">
    <property type="entry name" value="Ribos_protein_bS1-like"/>
</dbReference>
<dbReference type="SUPFAM" id="SSF50249">
    <property type="entry name" value="Nucleic acid-binding proteins"/>
    <property type="match status" value="4"/>
</dbReference>
<evidence type="ECO:0000313" key="8">
    <source>
        <dbReference type="EMBL" id="SFJ57562.1"/>
    </source>
</evidence>
<evidence type="ECO:0000256" key="6">
    <source>
        <dbReference type="SAM" id="MobiDB-lite"/>
    </source>
</evidence>